<dbReference type="FunCoup" id="A0A151Z599">
    <property type="interactions" value="71"/>
</dbReference>
<keyword evidence="2" id="KW-0547">Nucleotide-binding</keyword>
<comment type="similarity">
    <text evidence="5">Belongs to the GHMP kinase family.</text>
</comment>
<accession>A0A151Z599</accession>
<dbReference type="SUPFAM" id="SSF51161">
    <property type="entry name" value="Trimeric LpxA-like enzymes"/>
    <property type="match status" value="1"/>
</dbReference>
<dbReference type="EMBL" id="LODT01000042">
    <property type="protein sequence ID" value="KYQ89136.1"/>
    <property type="molecule type" value="Genomic_DNA"/>
</dbReference>
<dbReference type="InParanoid" id="A0A151Z599"/>
<evidence type="ECO:0000313" key="10">
    <source>
        <dbReference type="Proteomes" id="UP000076078"/>
    </source>
</evidence>
<dbReference type="SUPFAM" id="SSF54211">
    <property type="entry name" value="Ribosomal protein S5 domain 2-like"/>
    <property type="match status" value="1"/>
</dbReference>
<evidence type="ECO:0000256" key="1">
    <source>
        <dbReference type="ARBA" id="ARBA00022679"/>
    </source>
</evidence>
<proteinExistence type="inferred from homology"/>
<dbReference type="OrthoDB" id="271303at2759"/>
<dbReference type="SUPFAM" id="SSF55060">
    <property type="entry name" value="GHMP Kinase, C-terminal domain"/>
    <property type="match status" value="1"/>
</dbReference>
<evidence type="ECO:0000256" key="3">
    <source>
        <dbReference type="ARBA" id="ARBA00022777"/>
    </source>
</evidence>
<dbReference type="InterPro" id="IPR036554">
    <property type="entry name" value="GHMP_kinase_C_sf"/>
</dbReference>
<keyword evidence="3 9" id="KW-0418">Kinase</keyword>
<dbReference type="InterPro" id="IPR013750">
    <property type="entry name" value="GHMP_kinase_C_dom"/>
</dbReference>
<evidence type="ECO:0000259" key="6">
    <source>
        <dbReference type="Pfam" id="PF00288"/>
    </source>
</evidence>
<dbReference type="Pfam" id="PF08544">
    <property type="entry name" value="GHMP_kinases_C"/>
    <property type="match status" value="1"/>
</dbReference>
<dbReference type="Pfam" id="PF00288">
    <property type="entry name" value="GHMP_kinases_N"/>
    <property type="match status" value="1"/>
</dbReference>
<dbReference type="PANTHER" id="PTHR32463:SF0">
    <property type="entry name" value="L-FUCOSE KINASE"/>
    <property type="match status" value="1"/>
</dbReference>
<evidence type="ECO:0000259" key="7">
    <source>
        <dbReference type="Pfam" id="PF07959"/>
    </source>
</evidence>
<keyword evidence="10" id="KW-1185">Reference proteome</keyword>
<gene>
    <name evidence="9" type="ORF">DLAC_10377</name>
</gene>
<dbReference type="Proteomes" id="UP000076078">
    <property type="component" value="Unassembled WGS sequence"/>
</dbReference>
<dbReference type="OMA" id="QRWREAW"/>
<comment type="caution">
    <text evidence="9">The sequence shown here is derived from an EMBL/GenBank/DDBJ whole genome shotgun (WGS) entry which is preliminary data.</text>
</comment>
<sequence>MEELYWDAIAITAPKLEHCTEFIKELKTKQNEGLISQKTNLLSIPDPSLTIEDSNGQHSKIGSGSSMINSLYVITEKLSALDGKNYLDVDIFKEKRILLLMIGGIHQNTPIVNICTKSFSILPIDDITLFYAHGKKKSTKDSKDYVGGSKPVFAIDVLLSNLNRLVCHLPEGLMICSTESIMFMDIDNPFDFKVNPLKTEGVTVFTMDIHSDLYTNHGVCKVDSKTNQLFEIAYKQPMEQLKKNGFINQENDTAKVYTSMIFFSETVSEKILYLYNTPPIDSCTYLGIDNGNQILKFGIFPDILCTMTKNETFESYMNKPVFHNCNIALLERGRKVLWNIFRDTNIYASHIKGKFYYLKSTRDFFNFVLGNEGYSVCKKLHTYIDETTKISGSSVITNSILTGNGQLGNNSIVTSTALNGPWKIGSNCVVMGVQSYAFGLHVRDNMICHEVRLKSKSFKLTKSDDGSNTGNTFKPKALVMLGIDDNINMLYTDPGATIANRSWDEFFEISGVSPDELWPPNLSKTLKTARLFPVLTGDDKLMDASLWIQEWTSPPLSIIGRWRSSMRVSISDIIGDALLMDYLQLEASDPKLQHTKNQSLKLETKQIIEGDISAEFAWRRELDYIIDTAEVEHILLSNDNKPIIPFFIKWKDSQVPITRILSTLDRIAISCHIQYCGRILSCISDLLSIYVDNRGGLRSGPARNSNWQPAFENFTSRNERKGFLALAKERDKWLSSPENMIRAARHYEGAGQIVVKNIVDTCQTDLKPLTSGSAQLIAKFGEWAHVTMPARIDLAGGWSDTPPICYEHGGYVINAAIRINGRHPIQVKAKRIKEPQIMFYYDMEMQNEPFICSTSKDLSDYSQPSAPCALLKACFLLLGLVDLEKNLAEQLTDLGGGMILCSTSNLPTGSGLGTSSILAGGIITTMAHIYGYQYSQQHLVHAILKVEQMLTTSGGYQDQVGGIVGGVKESSCSKFKNKNDKIEVIYNDIPMAPHVIDRVNQHILLIYTGRTRLARDLLQDVIRRWYSKTTEIITVTDALVSTAKQMKCALSNGDIPLIGKLLNEYWIQKKYMASGAEPTRVSNLIKILSPYSHGIALAGAGGGGFMIAISKEPTVDIIPELTKQLSLSSEFKNVEFYQADIDPEGMKFSVIS</sequence>
<dbReference type="GO" id="GO:0005524">
    <property type="term" value="F:ATP binding"/>
    <property type="evidence" value="ECO:0007669"/>
    <property type="project" value="UniProtKB-KW"/>
</dbReference>
<evidence type="ECO:0000256" key="4">
    <source>
        <dbReference type="ARBA" id="ARBA00022840"/>
    </source>
</evidence>
<dbReference type="InterPro" id="IPR012887">
    <property type="entry name" value="GDP_fucose_pyrophosphorylase"/>
</dbReference>
<evidence type="ECO:0000256" key="5">
    <source>
        <dbReference type="ARBA" id="ARBA00038121"/>
    </source>
</evidence>
<keyword evidence="1" id="KW-0808">Transferase</keyword>
<evidence type="ECO:0000256" key="2">
    <source>
        <dbReference type="ARBA" id="ARBA00022741"/>
    </source>
</evidence>
<dbReference type="GO" id="GO:0050201">
    <property type="term" value="F:fucokinase activity"/>
    <property type="evidence" value="ECO:0007669"/>
    <property type="project" value="TreeGrafter"/>
</dbReference>
<dbReference type="InterPro" id="IPR020568">
    <property type="entry name" value="Ribosomal_Su5_D2-typ_SF"/>
</dbReference>
<evidence type="ECO:0000313" key="9">
    <source>
        <dbReference type="EMBL" id="KYQ89136.1"/>
    </source>
</evidence>
<protein>
    <submittedName>
        <fullName evidence="9">L-fucose kinase</fullName>
    </submittedName>
</protein>
<dbReference type="InterPro" id="IPR011004">
    <property type="entry name" value="Trimer_LpxA-like_sf"/>
</dbReference>
<dbReference type="InterPro" id="IPR006204">
    <property type="entry name" value="GHMP_kinase_N_dom"/>
</dbReference>
<feature type="domain" description="GHMP kinase N-terminal" evidence="6">
    <location>
        <begin position="896"/>
        <end position="966"/>
    </location>
</feature>
<dbReference type="STRING" id="361077.A0A151Z599"/>
<organism evidence="9 10">
    <name type="scientific">Tieghemostelium lacteum</name>
    <name type="common">Slime mold</name>
    <name type="synonym">Dictyostelium lacteum</name>
    <dbReference type="NCBI Taxonomy" id="361077"/>
    <lineage>
        <taxon>Eukaryota</taxon>
        <taxon>Amoebozoa</taxon>
        <taxon>Evosea</taxon>
        <taxon>Eumycetozoa</taxon>
        <taxon>Dictyostelia</taxon>
        <taxon>Dictyosteliales</taxon>
        <taxon>Raperosteliaceae</taxon>
        <taxon>Tieghemostelium</taxon>
    </lineage>
</organism>
<dbReference type="AlphaFoldDB" id="A0A151Z599"/>
<dbReference type="Gene3D" id="3.30.230.120">
    <property type="match status" value="1"/>
</dbReference>
<name>A0A151Z599_TIELA</name>
<reference evidence="9 10" key="1">
    <citation type="submission" date="2015-12" db="EMBL/GenBank/DDBJ databases">
        <title>Dictyostelia acquired genes for synthesis and detection of signals that induce cell-type specialization by lateral gene transfer from prokaryotes.</title>
        <authorList>
            <person name="Gloeckner G."/>
            <person name="Schaap P."/>
        </authorList>
    </citation>
    <scope>NUCLEOTIDE SEQUENCE [LARGE SCALE GENOMIC DNA]</scope>
    <source>
        <strain evidence="9 10">TK</strain>
    </source>
</reference>
<feature type="domain" description="GDP-fucose pyrophosphorylase" evidence="7">
    <location>
        <begin position="90"/>
        <end position="536"/>
    </location>
</feature>
<feature type="domain" description="GHMP kinase C-terminal" evidence="8">
    <location>
        <begin position="1049"/>
        <end position="1113"/>
    </location>
</feature>
<dbReference type="GO" id="GO:0042352">
    <property type="term" value="P:GDP-L-fucose salvage"/>
    <property type="evidence" value="ECO:0007669"/>
    <property type="project" value="TreeGrafter"/>
</dbReference>
<keyword evidence="4" id="KW-0067">ATP-binding</keyword>
<evidence type="ECO:0000259" key="8">
    <source>
        <dbReference type="Pfam" id="PF08544"/>
    </source>
</evidence>
<dbReference type="PANTHER" id="PTHR32463">
    <property type="entry name" value="L-FUCOSE KINASE"/>
    <property type="match status" value="1"/>
</dbReference>
<dbReference type="Pfam" id="PF07959">
    <property type="entry name" value="Fucose_pyrophosphorylase"/>
    <property type="match status" value="1"/>
</dbReference>
<dbReference type="PRINTS" id="PR00959">
    <property type="entry name" value="MEVGALKINASE"/>
</dbReference>
<dbReference type="InterPro" id="IPR052203">
    <property type="entry name" value="GHMP_Kinase-Related"/>
</dbReference>